<organism evidence="2 3">
    <name type="scientific">Agaribacter flavus</name>
    <dbReference type="NCBI Taxonomy" id="1902781"/>
    <lineage>
        <taxon>Bacteria</taxon>
        <taxon>Pseudomonadati</taxon>
        <taxon>Pseudomonadota</taxon>
        <taxon>Gammaproteobacteria</taxon>
        <taxon>Alteromonadales</taxon>
        <taxon>Alteromonadaceae</taxon>
        <taxon>Agaribacter</taxon>
    </lineage>
</organism>
<feature type="domain" description="Glycosyl transferase family 25" evidence="1">
    <location>
        <begin position="6"/>
        <end position="180"/>
    </location>
</feature>
<dbReference type="Pfam" id="PF01755">
    <property type="entry name" value="Glyco_transf_25"/>
    <property type="match status" value="1"/>
</dbReference>
<dbReference type="InterPro" id="IPR002654">
    <property type="entry name" value="Glyco_trans_25"/>
</dbReference>
<gene>
    <name evidence="2" type="ORF">ACFOHL_15780</name>
</gene>
<comment type="caution">
    <text evidence="2">The sequence shown here is derived from an EMBL/GenBank/DDBJ whole genome shotgun (WGS) entry which is preliminary data.</text>
</comment>
<evidence type="ECO:0000313" key="3">
    <source>
        <dbReference type="Proteomes" id="UP001595478"/>
    </source>
</evidence>
<evidence type="ECO:0000313" key="2">
    <source>
        <dbReference type="EMBL" id="MFC3123082.1"/>
    </source>
</evidence>
<name>A0ABV7FW68_9ALTE</name>
<keyword evidence="3" id="KW-1185">Reference proteome</keyword>
<accession>A0ABV7FW68</accession>
<reference evidence="3" key="1">
    <citation type="journal article" date="2019" name="Int. J. Syst. Evol. Microbiol.">
        <title>The Global Catalogue of Microorganisms (GCM) 10K type strain sequencing project: providing services to taxonomists for standard genome sequencing and annotation.</title>
        <authorList>
            <consortium name="The Broad Institute Genomics Platform"/>
            <consortium name="The Broad Institute Genome Sequencing Center for Infectious Disease"/>
            <person name="Wu L."/>
            <person name="Ma J."/>
        </authorList>
    </citation>
    <scope>NUCLEOTIDE SEQUENCE [LARGE SCALE GENOMIC DNA]</scope>
    <source>
        <strain evidence="3">KCTC 52473</strain>
    </source>
</reference>
<dbReference type="RefSeq" id="WP_376921203.1">
    <property type="nucleotide sequence ID" value="NZ_JBHRSW010000047.1"/>
</dbReference>
<evidence type="ECO:0000259" key="1">
    <source>
        <dbReference type="Pfam" id="PF01755"/>
    </source>
</evidence>
<dbReference type="CDD" id="cd06532">
    <property type="entry name" value="Glyco_transf_25"/>
    <property type="match status" value="1"/>
</dbReference>
<dbReference type="EMBL" id="JBHRSW010000047">
    <property type="protein sequence ID" value="MFC3123082.1"/>
    <property type="molecule type" value="Genomic_DNA"/>
</dbReference>
<protein>
    <submittedName>
        <fullName evidence="2">Glycosyltransferase family 25 protein</fullName>
    </submittedName>
</protein>
<dbReference type="Proteomes" id="UP001595478">
    <property type="component" value="Unassembled WGS sequence"/>
</dbReference>
<sequence>MNQELQIFLINLDASEARLQSSSNQLASMGLGFERISAVNGGALSEAELNEYYSCEKNLREYYKPLTPGEIGCYLSHRKAWQSIVDRRLPYALILEDDFNIQTDLSVVDHFLSLDCSFDYIKLSNYQNRERKVKIVKSIGKGCVVRFSKIPAGTCAQIVSYEGAKKLLESSQSFGRPVDVDIQYWWERNIEVIGLVPFPFSPKTDIASDITQVQNRKHVKKRRFRRLLHQFTFKYKNYLKSRAYSR</sequence>
<proteinExistence type="predicted"/>